<gene>
    <name evidence="7" type="ORF">HMN09_01031100</name>
</gene>
<organism evidence="7 8">
    <name type="scientific">Mycena chlorophos</name>
    <name type="common">Agaric fungus</name>
    <name type="synonym">Agaricus chlorophos</name>
    <dbReference type="NCBI Taxonomy" id="658473"/>
    <lineage>
        <taxon>Eukaryota</taxon>
        <taxon>Fungi</taxon>
        <taxon>Dikarya</taxon>
        <taxon>Basidiomycota</taxon>
        <taxon>Agaricomycotina</taxon>
        <taxon>Agaricomycetes</taxon>
        <taxon>Agaricomycetidae</taxon>
        <taxon>Agaricales</taxon>
        <taxon>Marasmiineae</taxon>
        <taxon>Mycenaceae</taxon>
        <taxon>Mycena</taxon>
    </lineage>
</organism>
<evidence type="ECO:0000256" key="5">
    <source>
        <dbReference type="SAM" id="Phobius"/>
    </source>
</evidence>
<dbReference type="PROSITE" id="PS50850">
    <property type="entry name" value="MFS"/>
    <property type="match status" value="1"/>
</dbReference>
<dbReference type="GO" id="GO:0022857">
    <property type="term" value="F:transmembrane transporter activity"/>
    <property type="evidence" value="ECO:0007669"/>
    <property type="project" value="InterPro"/>
</dbReference>
<sequence>MSEETPLLVSDAELAHEAIYNRFPGSQKRVIVALVSASATLPMFAGGSFIPTIPQIARDLDTTGEVVSFAVSISIIGSALGAMVFARYSSFYGRRPMYLHGLPLLCLGSLGVYLSRNIQQLLVARFIQAFGTSGGFSVGAGVIGDIYKLTERGTAMGIFFSASLVGNAVSPIVGGWGARYYSWRYVQLGIFVLGALVFLGMLLFLPETSHPGTLGVEKLHAEEEANGRQPKTRWVWLNPFSSFYLLRGPNLLLVTFVSFAILYTDYTILVPIAYTLGERYDIKNEAVLGALFFPMGLGNILGAPLAGILADRAVINWRKKRGGLWVPEDRLRASTFAASVLVPVSIVGSGLATHYIPGPLGLTLNLVLFFINGLGVDLVLSPCSAYLVDVVHSRSAEIMAGTVGVRSGFLSFAVSLVVPSIHRYGVLATNTAVGLLAWAGAGSVLPHTHTLFIDWAVSRVLWITIIYGDTLRGWVDVGYSSIETT</sequence>
<dbReference type="Gene3D" id="1.20.1250.20">
    <property type="entry name" value="MFS general substrate transporter like domains"/>
    <property type="match status" value="2"/>
</dbReference>
<dbReference type="Pfam" id="PF07690">
    <property type="entry name" value="MFS_1"/>
    <property type="match status" value="1"/>
</dbReference>
<comment type="subcellular location">
    <subcellularLocation>
        <location evidence="1">Membrane</location>
        <topology evidence="1">Multi-pass membrane protein</topology>
    </subcellularLocation>
</comment>
<evidence type="ECO:0000256" key="3">
    <source>
        <dbReference type="ARBA" id="ARBA00022989"/>
    </source>
</evidence>
<accession>A0A8H6VY47</accession>
<evidence type="ECO:0000259" key="6">
    <source>
        <dbReference type="PROSITE" id="PS50850"/>
    </source>
</evidence>
<dbReference type="InterPro" id="IPR011701">
    <property type="entry name" value="MFS"/>
</dbReference>
<protein>
    <submittedName>
        <fullName evidence="7">MFS general substrate transporter</fullName>
    </submittedName>
</protein>
<dbReference type="InterPro" id="IPR020846">
    <property type="entry name" value="MFS_dom"/>
</dbReference>
<feature type="transmembrane region" description="Helical" evidence="5">
    <location>
        <begin position="30"/>
        <end position="54"/>
    </location>
</feature>
<name>A0A8H6VY47_MYCCL</name>
<feature type="transmembrane region" description="Helical" evidence="5">
    <location>
        <begin position="154"/>
        <end position="173"/>
    </location>
</feature>
<feature type="transmembrane region" description="Helical" evidence="5">
    <location>
        <begin position="126"/>
        <end position="147"/>
    </location>
</feature>
<dbReference type="InterPro" id="IPR036259">
    <property type="entry name" value="MFS_trans_sf"/>
</dbReference>
<evidence type="ECO:0000256" key="4">
    <source>
        <dbReference type="ARBA" id="ARBA00023136"/>
    </source>
</evidence>
<dbReference type="GO" id="GO:0005886">
    <property type="term" value="C:plasma membrane"/>
    <property type="evidence" value="ECO:0007669"/>
    <property type="project" value="TreeGrafter"/>
</dbReference>
<feature type="transmembrane region" description="Helical" evidence="5">
    <location>
        <begin position="66"/>
        <end position="85"/>
    </location>
</feature>
<dbReference type="PANTHER" id="PTHR23502">
    <property type="entry name" value="MAJOR FACILITATOR SUPERFAMILY"/>
    <property type="match status" value="1"/>
</dbReference>
<evidence type="ECO:0000256" key="1">
    <source>
        <dbReference type="ARBA" id="ARBA00004141"/>
    </source>
</evidence>
<dbReference type="OrthoDB" id="3066029at2759"/>
<comment type="caution">
    <text evidence="7">The sequence shown here is derived from an EMBL/GenBank/DDBJ whole genome shotgun (WGS) entry which is preliminary data.</text>
</comment>
<proteinExistence type="predicted"/>
<feature type="transmembrane region" description="Helical" evidence="5">
    <location>
        <begin position="424"/>
        <end position="445"/>
    </location>
</feature>
<feature type="domain" description="Major facilitator superfamily (MFS) profile" evidence="6">
    <location>
        <begin position="31"/>
        <end position="449"/>
    </location>
</feature>
<dbReference type="AlphaFoldDB" id="A0A8H6VY47"/>
<dbReference type="PANTHER" id="PTHR23502:SF64">
    <property type="entry name" value="TRANSPORTER, PUTATIVE (AFU_ORTHOLOGUE AFUA_3G11760)-RELATED"/>
    <property type="match status" value="1"/>
</dbReference>
<feature type="transmembrane region" description="Helical" evidence="5">
    <location>
        <begin position="362"/>
        <end position="388"/>
    </location>
</feature>
<feature type="transmembrane region" description="Helical" evidence="5">
    <location>
        <begin position="331"/>
        <end position="356"/>
    </location>
</feature>
<keyword evidence="3 5" id="KW-1133">Transmembrane helix</keyword>
<reference evidence="7" key="1">
    <citation type="submission" date="2020-05" db="EMBL/GenBank/DDBJ databases">
        <title>Mycena genomes resolve the evolution of fungal bioluminescence.</title>
        <authorList>
            <person name="Tsai I.J."/>
        </authorList>
    </citation>
    <scope>NUCLEOTIDE SEQUENCE</scope>
    <source>
        <strain evidence="7">110903Hualien_Pintung</strain>
    </source>
</reference>
<feature type="transmembrane region" description="Helical" evidence="5">
    <location>
        <begin position="97"/>
        <end position="114"/>
    </location>
</feature>
<dbReference type="Proteomes" id="UP000613580">
    <property type="component" value="Unassembled WGS sequence"/>
</dbReference>
<feature type="transmembrane region" description="Helical" evidence="5">
    <location>
        <begin position="251"/>
        <end position="274"/>
    </location>
</feature>
<feature type="transmembrane region" description="Helical" evidence="5">
    <location>
        <begin position="286"/>
        <end position="310"/>
    </location>
</feature>
<feature type="transmembrane region" description="Helical" evidence="5">
    <location>
        <begin position="185"/>
        <end position="205"/>
    </location>
</feature>
<keyword evidence="8" id="KW-1185">Reference proteome</keyword>
<dbReference type="SUPFAM" id="SSF103473">
    <property type="entry name" value="MFS general substrate transporter"/>
    <property type="match status" value="1"/>
</dbReference>
<evidence type="ECO:0000313" key="8">
    <source>
        <dbReference type="Proteomes" id="UP000613580"/>
    </source>
</evidence>
<feature type="transmembrane region" description="Helical" evidence="5">
    <location>
        <begin position="400"/>
        <end position="418"/>
    </location>
</feature>
<evidence type="ECO:0000256" key="2">
    <source>
        <dbReference type="ARBA" id="ARBA00022692"/>
    </source>
</evidence>
<keyword evidence="4 5" id="KW-0472">Membrane</keyword>
<evidence type="ECO:0000313" key="7">
    <source>
        <dbReference type="EMBL" id="KAF7298097.1"/>
    </source>
</evidence>
<dbReference type="EMBL" id="JACAZE010000015">
    <property type="protein sequence ID" value="KAF7298097.1"/>
    <property type="molecule type" value="Genomic_DNA"/>
</dbReference>
<keyword evidence="2 5" id="KW-0812">Transmembrane</keyword>